<dbReference type="Proteomes" id="UP000002383">
    <property type="component" value="Chromosome"/>
</dbReference>
<evidence type="ECO:0000313" key="2">
    <source>
        <dbReference type="EMBL" id="ACL72511.1"/>
    </source>
</evidence>
<keyword evidence="1" id="KW-1133">Transmembrane helix</keyword>
<evidence type="ECO:0008006" key="4">
    <source>
        <dbReference type="Google" id="ProtNLM"/>
    </source>
</evidence>
<dbReference type="OrthoDB" id="6053302at2"/>
<keyword evidence="1" id="KW-0472">Membrane</keyword>
<feature type="transmembrane region" description="Helical" evidence="1">
    <location>
        <begin position="62"/>
        <end position="83"/>
    </location>
</feature>
<organism evidence="2 3">
    <name type="scientific">Thioalkalivibrio sulfidiphilus (strain HL-EbGR7)</name>
    <dbReference type="NCBI Taxonomy" id="396588"/>
    <lineage>
        <taxon>Bacteria</taxon>
        <taxon>Pseudomonadati</taxon>
        <taxon>Pseudomonadota</taxon>
        <taxon>Gammaproteobacteria</taxon>
        <taxon>Chromatiales</taxon>
        <taxon>Ectothiorhodospiraceae</taxon>
        <taxon>Thioalkalivibrio</taxon>
    </lineage>
</organism>
<feature type="transmembrane region" description="Helical" evidence="1">
    <location>
        <begin position="5"/>
        <end position="23"/>
    </location>
</feature>
<name>B8GRF7_THISH</name>
<keyword evidence="1" id="KW-0812">Transmembrane</keyword>
<reference evidence="2 3" key="1">
    <citation type="journal article" date="2011" name="Stand. Genomic Sci.">
        <title>Complete genome sequence of 'Thioalkalivibrio sulfidophilus' HL-EbGr7.</title>
        <authorList>
            <person name="Muyzer G."/>
            <person name="Sorokin D.Y."/>
            <person name="Mavromatis K."/>
            <person name="Lapidus A."/>
            <person name="Clum A."/>
            <person name="Ivanova N."/>
            <person name="Pati A."/>
            <person name="d'Haeseleer P."/>
            <person name="Woyke T."/>
            <person name="Kyrpides N.C."/>
        </authorList>
    </citation>
    <scope>NUCLEOTIDE SEQUENCE [LARGE SCALE GENOMIC DNA]</scope>
    <source>
        <strain evidence="2 3">HL-EbGR7</strain>
    </source>
</reference>
<feature type="transmembrane region" description="Helical" evidence="1">
    <location>
        <begin position="35"/>
        <end position="55"/>
    </location>
</feature>
<feature type="transmembrane region" description="Helical" evidence="1">
    <location>
        <begin position="89"/>
        <end position="109"/>
    </location>
</feature>
<gene>
    <name evidence="2" type="ordered locus">Tgr7_1426</name>
</gene>
<proteinExistence type="predicted"/>
<dbReference type="EMBL" id="CP001339">
    <property type="protein sequence ID" value="ACL72511.1"/>
    <property type="molecule type" value="Genomic_DNA"/>
</dbReference>
<evidence type="ECO:0000313" key="3">
    <source>
        <dbReference type="Proteomes" id="UP000002383"/>
    </source>
</evidence>
<keyword evidence="3" id="KW-1185">Reference proteome</keyword>
<dbReference type="AlphaFoldDB" id="B8GRF7"/>
<dbReference type="KEGG" id="tgr:Tgr7_1426"/>
<accession>B8GRF7</accession>
<protein>
    <recommendedName>
        <fullName evidence="4">Transmembrane protein</fullName>
    </recommendedName>
</protein>
<evidence type="ECO:0000256" key="1">
    <source>
        <dbReference type="SAM" id="Phobius"/>
    </source>
</evidence>
<dbReference type="STRING" id="396588.Tgr7_1426"/>
<sequence precursor="true">MQDKAAYLVVLIGGGMLWLLTALLTGRSEAWDSPYYWSLAYPMSILLAGIVAYRAPRRAWRWGLAVMLVQALVMVVTSGGSFGLLPLGLLLFGVLSLPAMALAVLVALWRNRVGKG</sequence>
<dbReference type="HOGENOM" id="CLU_2095790_0_0_6"/>